<proteinExistence type="predicted"/>
<dbReference type="OrthoDB" id="2684341at2759"/>
<gene>
    <name evidence="1" type="ORF">O181_026213</name>
</gene>
<organism evidence="1 2">
    <name type="scientific">Austropuccinia psidii MF-1</name>
    <dbReference type="NCBI Taxonomy" id="1389203"/>
    <lineage>
        <taxon>Eukaryota</taxon>
        <taxon>Fungi</taxon>
        <taxon>Dikarya</taxon>
        <taxon>Basidiomycota</taxon>
        <taxon>Pucciniomycotina</taxon>
        <taxon>Pucciniomycetes</taxon>
        <taxon>Pucciniales</taxon>
        <taxon>Sphaerophragmiaceae</taxon>
        <taxon>Austropuccinia</taxon>
    </lineage>
</organism>
<comment type="caution">
    <text evidence="1">The sequence shown here is derived from an EMBL/GenBank/DDBJ whole genome shotgun (WGS) entry which is preliminary data.</text>
</comment>
<accession>A0A9Q3CM46</accession>
<keyword evidence="2" id="KW-1185">Reference proteome</keyword>
<dbReference type="Proteomes" id="UP000765509">
    <property type="component" value="Unassembled WGS sequence"/>
</dbReference>
<evidence type="ECO:0000313" key="1">
    <source>
        <dbReference type="EMBL" id="MBW0486498.1"/>
    </source>
</evidence>
<evidence type="ECO:0000313" key="2">
    <source>
        <dbReference type="Proteomes" id="UP000765509"/>
    </source>
</evidence>
<dbReference type="AlphaFoldDB" id="A0A9Q3CM46"/>
<sequence>MKEGVFDTTKGEDPILGFDSLNHFNPSIDWRKGFITFDTDYKDSSDSSIHYINDFSTATTCESLVGDSRTPSFTYSVNITPLNSPHYLLIFGDEVFREGKDVGENNPISSLNFFHGNVDLPPSSYPDSLEELWVEEAEPEET</sequence>
<protein>
    <submittedName>
        <fullName evidence="1">Uncharacterized protein</fullName>
    </submittedName>
</protein>
<dbReference type="EMBL" id="AVOT02008684">
    <property type="protein sequence ID" value="MBW0486498.1"/>
    <property type="molecule type" value="Genomic_DNA"/>
</dbReference>
<name>A0A9Q3CM46_9BASI</name>
<reference evidence="1" key="1">
    <citation type="submission" date="2021-03" db="EMBL/GenBank/DDBJ databases">
        <title>Draft genome sequence of rust myrtle Austropuccinia psidii MF-1, a brazilian biotype.</title>
        <authorList>
            <person name="Quecine M.C."/>
            <person name="Pachon D.M.R."/>
            <person name="Bonatelli M.L."/>
            <person name="Correr F.H."/>
            <person name="Franceschini L.M."/>
            <person name="Leite T.F."/>
            <person name="Margarido G.R.A."/>
            <person name="Almeida C.A."/>
            <person name="Ferrarezi J.A."/>
            <person name="Labate C.A."/>
        </authorList>
    </citation>
    <scope>NUCLEOTIDE SEQUENCE</scope>
    <source>
        <strain evidence="1">MF-1</strain>
    </source>
</reference>